<protein>
    <submittedName>
        <fullName evidence="1">Uncharacterized protein</fullName>
    </submittedName>
</protein>
<proteinExistence type="predicted"/>
<name>A0A7J9FTR0_9ROSI</name>
<accession>A0A7J9FTR0</accession>
<sequence length="53" mass="6165">MALLWCSRIQVDRAYSKAVNVPTLLKKLMNITRMMEQWVTARIKQKGDSKCIP</sequence>
<evidence type="ECO:0000313" key="1">
    <source>
        <dbReference type="EMBL" id="MBA0788710.1"/>
    </source>
</evidence>
<dbReference type="Proteomes" id="UP000593568">
    <property type="component" value="Unassembled WGS sequence"/>
</dbReference>
<dbReference type="EMBL" id="JABEZW010228304">
    <property type="protein sequence ID" value="MBA0788710.1"/>
    <property type="molecule type" value="Genomic_DNA"/>
</dbReference>
<keyword evidence="2" id="KW-1185">Reference proteome</keyword>
<dbReference type="EMBL" id="JABEZW010228304">
    <property type="protein sequence ID" value="MBA0788711.1"/>
    <property type="molecule type" value="Genomic_DNA"/>
</dbReference>
<dbReference type="AlphaFoldDB" id="A0A7J9FTR0"/>
<organism evidence="1 2">
    <name type="scientific">Gossypium trilobum</name>
    <dbReference type="NCBI Taxonomy" id="34281"/>
    <lineage>
        <taxon>Eukaryota</taxon>
        <taxon>Viridiplantae</taxon>
        <taxon>Streptophyta</taxon>
        <taxon>Embryophyta</taxon>
        <taxon>Tracheophyta</taxon>
        <taxon>Spermatophyta</taxon>
        <taxon>Magnoliopsida</taxon>
        <taxon>eudicotyledons</taxon>
        <taxon>Gunneridae</taxon>
        <taxon>Pentapetalae</taxon>
        <taxon>rosids</taxon>
        <taxon>malvids</taxon>
        <taxon>Malvales</taxon>
        <taxon>Malvaceae</taxon>
        <taxon>Malvoideae</taxon>
        <taxon>Gossypium</taxon>
    </lineage>
</organism>
<evidence type="ECO:0000313" key="2">
    <source>
        <dbReference type="Proteomes" id="UP000593568"/>
    </source>
</evidence>
<reference evidence="1" key="2">
    <citation type="submission" date="2020-04" db="EMBL/GenBank/DDBJ databases">
        <authorList>
            <person name="Grover C.E."/>
            <person name="Arick M.A. II"/>
            <person name="Thrash A."/>
            <person name="Conover J.L."/>
            <person name="Sanders W.S."/>
            <person name="Peterson D.G."/>
            <person name="Scheffler J.A."/>
            <person name="Scheffler B.E."/>
            <person name="Wendel J.F."/>
        </authorList>
    </citation>
    <scope>NUCLEOTIDE SEQUENCE</scope>
    <source>
        <strain evidence="1">8</strain>
        <tissue evidence="1">Leaf</tissue>
    </source>
</reference>
<reference evidence="1 2" key="1">
    <citation type="journal article" date="2019" name="Genome Biol. Evol.">
        <title>Insights into the evolution of the New World diploid cottons (Gossypium, subgenus Houzingenia) based on genome sequencing.</title>
        <authorList>
            <person name="Grover C.E."/>
            <person name="Arick M.A. 2nd"/>
            <person name="Thrash A."/>
            <person name="Conover J.L."/>
            <person name="Sanders W.S."/>
            <person name="Peterson D.G."/>
            <person name="Frelichowski J.E."/>
            <person name="Scheffler J.A."/>
            <person name="Scheffler B.E."/>
            <person name="Wendel J.F."/>
        </authorList>
    </citation>
    <scope>NUCLEOTIDE SEQUENCE [LARGE SCALE GENOMIC DNA]</scope>
    <source>
        <strain evidence="1">8</strain>
        <tissue evidence="1">Leaf</tissue>
    </source>
</reference>
<gene>
    <name evidence="1" type="ORF">Gotri_025577</name>
</gene>
<comment type="caution">
    <text evidence="1">The sequence shown here is derived from an EMBL/GenBank/DDBJ whole genome shotgun (WGS) entry which is preliminary data.</text>
</comment>